<proteinExistence type="predicted"/>
<keyword evidence="1" id="KW-1133">Transmembrane helix</keyword>
<evidence type="ECO:0000313" key="2">
    <source>
        <dbReference type="EMBL" id="HEW52670.1"/>
    </source>
</evidence>
<protein>
    <recommendedName>
        <fullName evidence="3">Energy-coupling factor transporter transmembrane protein EcfT</fullName>
    </recommendedName>
</protein>
<feature type="transmembrane region" description="Helical" evidence="1">
    <location>
        <begin position="28"/>
        <end position="51"/>
    </location>
</feature>
<feature type="transmembrane region" description="Helical" evidence="1">
    <location>
        <begin position="99"/>
        <end position="117"/>
    </location>
</feature>
<keyword evidence="1" id="KW-0472">Membrane</keyword>
<feature type="transmembrane region" description="Helical" evidence="1">
    <location>
        <begin position="63"/>
        <end position="87"/>
    </location>
</feature>
<dbReference type="EMBL" id="DSGT01000002">
    <property type="protein sequence ID" value="HEW52670.1"/>
    <property type="molecule type" value="Genomic_DNA"/>
</dbReference>
<keyword evidence="1" id="KW-0812">Transmembrane</keyword>
<organism evidence="2">
    <name type="scientific">Ignisphaera aggregans</name>
    <dbReference type="NCBI Taxonomy" id="334771"/>
    <lineage>
        <taxon>Archaea</taxon>
        <taxon>Thermoproteota</taxon>
        <taxon>Thermoprotei</taxon>
        <taxon>Desulfurococcales</taxon>
        <taxon>Desulfurococcaceae</taxon>
        <taxon>Ignisphaera</taxon>
    </lineage>
</organism>
<comment type="caution">
    <text evidence="2">The sequence shown here is derived from an EMBL/GenBank/DDBJ whole genome shotgun (WGS) entry which is preliminary data.</text>
</comment>
<accession>A0A7C2V8R1</accession>
<dbReference type="AlphaFoldDB" id="A0A7C2V8R1"/>
<reference evidence="2" key="1">
    <citation type="journal article" date="2020" name="mSystems">
        <title>Genome- and Community-Level Interaction Insights into Carbon Utilization and Element Cycling Functions of Hydrothermarchaeota in Hydrothermal Sediment.</title>
        <authorList>
            <person name="Zhou Z."/>
            <person name="Liu Y."/>
            <person name="Xu W."/>
            <person name="Pan J."/>
            <person name="Luo Z.H."/>
            <person name="Li M."/>
        </authorList>
    </citation>
    <scope>NUCLEOTIDE SEQUENCE [LARGE SCALE GENOMIC DNA]</scope>
    <source>
        <strain evidence="2">SpSt-16</strain>
    </source>
</reference>
<sequence>MSKFIITILRSLFLYGFSYLRKGSTVLSITHIFMVFLYGLCSLEALVLYTLPTILIYSISRMHILLLYSFTISSIPGLWMSLSQLILDTAKGFADPLKYIMIYSRVVLVSLNVMFLLHTVNPTEISFLLSKIKRVSGVYPYIFIRIMSFLIKESAEIIYSHHLKKEKAWKTLAILFIRGDELAKGFSEGLIPKYHRFKPVLIYSLRSLLQQLLLFTYDLAILLLLY</sequence>
<feature type="transmembrane region" description="Helical" evidence="1">
    <location>
        <begin position="208"/>
        <end position="225"/>
    </location>
</feature>
<name>A0A7C2V8R1_9CREN</name>
<evidence type="ECO:0000256" key="1">
    <source>
        <dbReference type="SAM" id="Phobius"/>
    </source>
</evidence>
<evidence type="ECO:0008006" key="3">
    <source>
        <dbReference type="Google" id="ProtNLM"/>
    </source>
</evidence>
<gene>
    <name evidence="2" type="ORF">ENO77_00570</name>
</gene>